<evidence type="ECO:0000256" key="1">
    <source>
        <dbReference type="SAM" id="SignalP"/>
    </source>
</evidence>
<dbReference type="AlphaFoldDB" id="F6HJX2"/>
<dbReference type="HOGENOM" id="CLU_2709922_0_0_1"/>
<accession>F6HJX2</accession>
<evidence type="ECO:0000313" key="3">
    <source>
        <dbReference type="Proteomes" id="UP000009183"/>
    </source>
</evidence>
<protein>
    <submittedName>
        <fullName evidence="2">Uncharacterized protein</fullName>
    </submittedName>
</protein>
<gene>
    <name evidence="2" type="ORF">VIT_00s2288g00010</name>
</gene>
<evidence type="ECO:0000313" key="2">
    <source>
        <dbReference type="EMBL" id="CCB54975.1"/>
    </source>
</evidence>
<sequence>MGALGDLWFPSGLSWLVLQQVQGQALGLQVNHQSPKLELPGVSYNVRQPWIPGATSDLLESYNCHHFLLSLID</sequence>
<organism evidence="2 3">
    <name type="scientific">Vitis vinifera</name>
    <name type="common">Grape</name>
    <dbReference type="NCBI Taxonomy" id="29760"/>
    <lineage>
        <taxon>Eukaryota</taxon>
        <taxon>Viridiplantae</taxon>
        <taxon>Streptophyta</taxon>
        <taxon>Embryophyta</taxon>
        <taxon>Tracheophyta</taxon>
        <taxon>Spermatophyta</taxon>
        <taxon>Magnoliopsida</taxon>
        <taxon>eudicotyledons</taxon>
        <taxon>Gunneridae</taxon>
        <taxon>Pentapetalae</taxon>
        <taxon>rosids</taxon>
        <taxon>Vitales</taxon>
        <taxon>Vitaceae</taxon>
        <taxon>Viteae</taxon>
        <taxon>Vitis</taxon>
    </lineage>
</organism>
<feature type="chain" id="PRO_5003337746" evidence="1">
    <location>
        <begin position="24"/>
        <end position="73"/>
    </location>
</feature>
<feature type="signal peptide" evidence="1">
    <location>
        <begin position="1"/>
        <end position="23"/>
    </location>
</feature>
<proteinExistence type="predicted"/>
<dbReference type="EMBL" id="FN595951">
    <property type="protein sequence ID" value="CCB54975.1"/>
    <property type="molecule type" value="Genomic_DNA"/>
</dbReference>
<keyword evidence="3" id="KW-1185">Reference proteome</keyword>
<keyword evidence="1" id="KW-0732">Signal</keyword>
<name>F6HJX2_VITVI</name>
<dbReference type="Proteomes" id="UP000009183">
    <property type="component" value="Unassembled WGS sequence, unordered"/>
</dbReference>
<dbReference type="InParanoid" id="F6HJX2"/>
<reference evidence="3" key="1">
    <citation type="journal article" date="2007" name="Nature">
        <title>The grapevine genome sequence suggests ancestral hexaploidization in major angiosperm phyla.</title>
        <authorList>
            <consortium name="The French-Italian Public Consortium for Grapevine Genome Characterization."/>
            <person name="Jaillon O."/>
            <person name="Aury J.-M."/>
            <person name="Noel B."/>
            <person name="Policriti A."/>
            <person name="Clepet C."/>
            <person name="Casagrande A."/>
            <person name="Choisne N."/>
            <person name="Aubourg S."/>
            <person name="Vitulo N."/>
            <person name="Jubin C."/>
            <person name="Vezzi A."/>
            <person name="Legeai F."/>
            <person name="Hugueney P."/>
            <person name="Dasilva C."/>
            <person name="Horner D."/>
            <person name="Mica E."/>
            <person name="Jublot D."/>
            <person name="Poulain J."/>
            <person name="Bruyere C."/>
            <person name="Billault A."/>
            <person name="Segurens B."/>
            <person name="Gouyvenoux M."/>
            <person name="Ugarte E."/>
            <person name="Cattonaro F."/>
            <person name="Anthouard V."/>
            <person name="Vico V."/>
            <person name="Del Fabbro C."/>
            <person name="Alaux M."/>
            <person name="Di Gaspero G."/>
            <person name="Dumas V."/>
            <person name="Felice N."/>
            <person name="Paillard S."/>
            <person name="Juman I."/>
            <person name="Moroldo M."/>
            <person name="Scalabrin S."/>
            <person name="Canaguier A."/>
            <person name="Le Clainche I."/>
            <person name="Malacrida G."/>
            <person name="Durand E."/>
            <person name="Pesole G."/>
            <person name="Laucou V."/>
            <person name="Chatelet P."/>
            <person name="Merdinoglu D."/>
            <person name="Delledonne M."/>
            <person name="Pezzotti M."/>
            <person name="Lecharny A."/>
            <person name="Scarpelli C."/>
            <person name="Artiguenave F."/>
            <person name="Pe M.E."/>
            <person name="Valle G."/>
            <person name="Morgante M."/>
            <person name="Caboche M."/>
            <person name="Adam-Blondon A.-F."/>
            <person name="Weissenbach J."/>
            <person name="Quetier F."/>
            <person name="Wincker P."/>
        </authorList>
    </citation>
    <scope>NUCLEOTIDE SEQUENCE [LARGE SCALE GENOMIC DNA]</scope>
    <source>
        <strain evidence="3">cv. Pinot noir / PN40024</strain>
    </source>
</reference>
<dbReference type="PaxDb" id="29760-VIT_00s2288g00010.t01"/>